<organism evidence="1 2">
    <name type="scientific">Marinococcus halophilus</name>
    <dbReference type="NCBI Taxonomy" id="1371"/>
    <lineage>
        <taxon>Bacteria</taxon>
        <taxon>Bacillati</taxon>
        <taxon>Bacillota</taxon>
        <taxon>Bacilli</taxon>
        <taxon>Bacillales</taxon>
        <taxon>Bacillaceae</taxon>
        <taxon>Marinococcus</taxon>
    </lineage>
</organism>
<sequence>MTVIVISSFFFIVQLNVQFVYELPNLFLFEQIWKFLVFKNDFYKTIDTQAKNY</sequence>
<dbReference type="EMBL" id="BJUN01000021">
    <property type="protein sequence ID" value="GEK59891.1"/>
    <property type="molecule type" value="Genomic_DNA"/>
</dbReference>
<name>A0A510YB60_MARHA</name>
<protein>
    <submittedName>
        <fullName evidence="1">Uncharacterized protein</fullName>
    </submittedName>
</protein>
<gene>
    <name evidence="1" type="ORF">MHA01_27960</name>
</gene>
<comment type="caution">
    <text evidence="1">The sequence shown here is derived from an EMBL/GenBank/DDBJ whole genome shotgun (WGS) entry which is preliminary data.</text>
</comment>
<evidence type="ECO:0000313" key="1">
    <source>
        <dbReference type="EMBL" id="GEK59891.1"/>
    </source>
</evidence>
<proteinExistence type="predicted"/>
<dbReference type="AlphaFoldDB" id="A0A510YB60"/>
<dbReference type="Proteomes" id="UP000321051">
    <property type="component" value="Unassembled WGS sequence"/>
</dbReference>
<keyword evidence="2" id="KW-1185">Reference proteome</keyword>
<evidence type="ECO:0000313" key="2">
    <source>
        <dbReference type="Proteomes" id="UP000321051"/>
    </source>
</evidence>
<accession>A0A510YB60</accession>
<reference evidence="1 2" key="1">
    <citation type="submission" date="2019-07" db="EMBL/GenBank/DDBJ databases">
        <title>Whole genome shotgun sequence of Marinococcus halophilus NBRC 102359.</title>
        <authorList>
            <person name="Hosoyama A."/>
            <person name="Uohara A."/>
            <person name="Ohji S."/>
            <person name="Ichikawa N."/>
        </authorList>
    </citation>
    <scope>NUCLEOTIDE SEQUENCE [LARGE SCALE GENOMIC DNA]</scope>
    <source>
        <strain evidence="1 2">NBRC 102359</strain>
    </source>
</reference>